<evidence type="ECO:0000313" key="2">
    <source>
        <dbReference type="Proteomes" id="UP000499080"/>
    </source>
</evidence>
<sequence>MLSDMRDHQTLTMGEGELPLSPTPWVMATCHRNHSYLEKIPEILLLRLIYPHGRFSRLEFKSGNSRMSLRKVDSQRTEVRIVYDTSLN</sequence>
<dbReference type="AlphaFoldDB" id="A0A4Y2UB53"/>
<organism evidence="1 2">
    <name type="scientific">Araneus ventricosus</name>
    <name type="common">Orbweaver spider</name>
    <name type="synonym">Epeira ventricosa</name>
    <dbReference type="NCBI Taxonomy" id="182803"/>
    <lineage>
        <taxon>Eukaryota</taxon>
        <taxon>Metazoa</taxon>
        <taxon>Ecdysozoa</taxon>
        <taxon>Arthropoda</taxon>
        <taxon>Chelicerata</taxon>
        <taxon>Arachnida</taxon>
        <taxon>Araneae</taxon>
        <taxon>Araneomorphae</taxon>
        <taxon>Entelegynae</taxon>
        <taxon>Araneoidea</taxon>
        <taxon>Araneidae</taxon>
        <taxon>Araneus</taxon>
    </lineage>
</organism>
<comment type="caution">
    <text evidence="1">The sequence shown here is derived from an EMBL/GenBank/DDBJ whole genome shotgun (WGS) entry which is preliminary data.</text>
</comment>
<accession>A0A4Y2UB53</accession>
<evidence type="ECO:0000313" key="1">
    <source>
        <dbReference type="EMBL" id="GBO08810.1"/>
    </source>
</evidence>
<gene>
    <name evidence="1" type="ORF">AVEN_117009_1</name>
</gene>
<proteinExistence type="predicted"/>
<keyword evidence="2" id="KW-1185">Reference proteome</keyword>
<protein>
    <submittedName>
        <fullName evidence="1">Uncharacterized protein</fullName>
    </submittedName>
</protein>
<reference evidence="1 2" key="1">
    <citation type="journal article" date="2019" name="Sci. Rep.">
        <title>Orb-weaving spider Araneus ventricosus genome elucidates the spidroin gene catalogue.</title>
        <authorList>
            <person name="Kono N."/>
            <person name="Nakamura H."/>
            <person name="Ohtoshi R."/>
            <person name="Moran D.A.P."/>
            <person name="Shinohara A."/>
            <person name="Yoshida Y."/>
            <person name="Fujiwara M."/>
            <person name="Mori M."/>
            <person name="Tomita M."/>
            <person name="Arakawa K."/>
        </authorList>
    </citation>
    <scope>NUCLEOTIDE SEQUENCE [LARGE SCALE GENOMIC DNA]</scope>
</reference>
<dbReference type="Proteomes" id="UP000499080">
    <property type="component" value="Unassembled WGS sequence"/>
</dbReference>
<dbReference type="EMBL" id="BGPR01034429">
    <property type="protein sequence ID" value="GBO08810.1"/>
    <property type="molecule type" value="Genomic_DNA"/>
</dbReference>
<name>A0A4Y2UB53_ARAVE</name>